<keyword evidence="2" id="KW-0201">Cytochrome c-type biogenesis</keyword>
<name>A0AAE9XUR1_9PROT</name>
<dbReference type="GO" id="GO:0015036">
    <property type="term" value="F:disulfide oxidoreductase activity"/>
    <property type="evidence" value="ECO:0007669"/>
    <property type="project" value="UniProtKB-ARBA"/>
</dbReference>
<dbReference type="PANTHER" id="PTHR42852:SF6">
    <property type="entry name" value="THIOL:DISULFIDE INTERCHANGE PROTEIN DSBE"/>
    <property type="match status" value="1"/>
</dbReference>
<dbReference type="Pfam" id="PF08534">
    <property type="entry name" value="Redoxin"/>
    <property type="match status" value="1"/>
</dbReference>
<keyword evidence="3" id="KW-1015">Disulfide bond</keyword>
<dbReference type="SUPFAM" id="SSF52833">
    <property type="entry name" value="Thioredoxin-like"/>
    <property type="match status" value="1"/>
</dbReference>
<evidence type="ECO:0000313" key="6">
    <source>
        <dbReference type="EMBL" id="WCL54965.1"/>
    </source>
</evidence>
<organism evidence="6 7">
    <name type="scientific">Gimibacter soli</name>
    <dbReference type="NCBI Taxonomy" id="3024400"/>
    <lineage>
        <taxon>Bacteria</taxon>
        <taxon>Pseudomonadati</taxon>
        <taxon>Pseudomonadota</taxon>
        <taxon>Alphaproteobacteria</taxon>
        <taxon>Kordiimonadales</taxon>
        <taxon>Temperatibacteraceae</taxon>
        <taxon>Gimibacter</taxon>
    </lineage>
</organism>
<dbReference type="GO" id="GO:0030313">
    <property type="term" value="C:cell envelope"/>
    <property type="evidence" value="ECO:0007669"/>
    <property type="project" value="UniProtKB-SubCell"/>
</dbReference>
<keyword evidence="4" id="KW-0676">Redox-active center</keyword>
<dbReference type="KEGG" id="gso:PH603_04230"/>
<evidence type="ECO:0000259" key="5">
    <source>
        <dbReference type="PROSITE" id="PS51352"/>
    </source>
</evidence>
<dbReference type="InterPro" id="IPR013740">
    <property type="entry name" value="Redoxin"/>
</dbReference>
<dbReference type="InterPro" id="IPR036249">
    <property type="entry name" value="Thioredoxin-like_sf"/>
</dbReference>
<sequence length="196" mass="21272">MGSNGKLVRGILLVGVLALLGWASYRQFMPATISDPLQTYMTGEMSRLTLQATPRKVSEHIVMREDGSPIKLSDMTGKVMLINLWASWCAPCRAEMHELASLQAQLGDDMFEVVAVNVDRGGIPAAKDALAEWGVEGLAFYADPKMTTAIELANGALPTSFIIDRDGNVRAYFLGPLKWDAPEAVKLFEALKAGTV</sequence>
<dbReference type="Gene3D" id="3.40.30.10">
    <property type="entry name" value="Glutaredoxin"/>
    <property type="match status" value="1"/>
</dbReference>
<evidence type="ECO:0000256" key="3">
    <source>
        <dbReference type="ARBA" id="ARBA00023157"/>
    </source>
</evidence>
<dbReference type="CDD" id="cd02966">
    <property type="entry name" value="TlpA_like_family"/>
    <property type="match status" value="1"/>
</dbReference>
<gene>
    <name evidence="6" type="ORF">PH603_04230</name>
</gene>
<comment type="subcellular location">
    <subcellularLocation>
        <location evidence="1">Cell envelope</location>
    </subcellularLocation>
</comment>
<dbReference type="Proteomes" id="UP001217500">
    <property type="component" value="Chromosome"/>
</dbReference>
<dbReference type="InterPro" id="IPR013766">
    <property type="entry name" value="Thioredoxin_domain"/>
</dbReference>
<dbReference type="InterPro" id="IPR050553">
    <property type="entry name" value="Thioredoxin_ResA/DsbE_sf"/>
</dbReference>
<protein>
    <submittedName>
        <fullName evidence="6">TlpA disulfide reductase family protein</fullName>
    </submittedName>
</protein>
<evidence type="ECO:0000256" key="4">
    <source>
        <dbReference type="ARBA" id="ARBA00023284"/>
    </source>
</evidence>
<keyword evidence="7" id="KW-1185">Reference proteome</keyword>
<dbReference type="PROSITE" id="PS00194">
    <property type="entry name" value="THIOREDOXIN_1"/>
    <property type="match status" value="1"/>
</dbReference>
<dbReference type="PROSITE" id="PS51352">
    <property type="entry name" value="THIOREDOXIN_2"/>
    <property type="match status" value="1"/>
</dbReference>
<dbReference type="RefSeq" id="WP_289504707.1">
    <property type="nucleotide sequence ID" value="NZ_CP116805.1"/>
</dbReference>
<dbReference type="PANTHER" id="PTHR42852">
    <property type="entry name" value="THIOL:DISULFIDE INTERCHANGE PROTEIN DSBE"/>
    <property type="match status" value="1"/>
</dbReference>
<dbReference type="AlphaFoldDB" id="A0AAE9XUR1"/>
<accession>A0AAE9XUR1</accession>
<evidence type="ECO:0000256" key="2">
    <source>
        <dbReference type="ARBA" id="ARBA00022748"/>
    </source>
</evidence>
<dbReference type="EMBL" id="CP116805">
    <property type="protein sequence ID" value="WCL54965.1"/>
    <property type="molecule type" value="Genomic_DNA"/>
</dbReference>
<evidence type="ECO:0000256" key="1">
    <source>
        <dbReference type="ARBA" id="ARBA00004196"/>
    </source>
</evidence>
<dbReference type="InterPro" id="IPR017937">
    <property type="entry name" value="Thioredoxin_CS"/>
</dbReference>
<proteinExistence type="predicted"/>
<evidence type="ECO:0000313" key="7">
    <source>
        <dbReference type="Proteomes" id="UP001217500"/>
    </source>
</evidence>
<feature type="domain" description="Thioredoxin" evidence="5">
    <location>
        <begin position="51"/>
        <end position="193"/>
    </location>
</feature>
<reference evidence="6" key="1">
    <citation type="submission" date="2023-01" db="EMBL/GenBank/DDBJ databases">
        <title>The genome sequence of Kordiimonadaceae bacterium 6D33.</title>
        <authorList>
            <person name="Liu Y."/>
        </authorList>
    </citation>
    <scope>NUCLEOTIDE SEQUENCE</scope>
    <source>
        <strain evidence="6">6D33</strain>
    </source>
</reference>
<dbReference type="GO" id="GO:0017004">
    <property type="term" value="P:cytochrome complex assembly"/>
    <property type="evidence" value="ECO:0007669"/>
    <property type="project" value="UniProtKB-KW"/>
</dbReference>